<name>A0AAW8U4W2_9ENTE</name>
<accession>A0AAW8U4W2</accession>
<dbReference type="RefSeq" id="WP_311985227.1">
    <property type="nucleotide sequence ID" value="NZ_JARQBZ010000011.1"/>
</dbReference>
<comment type="caution">
    <text evidence="3">The sequence shown here is derived from an EMBL/GenBank/DDBJ whole genome shotgun (WGS) entry which is preliminary data.</text>
</comment>
<sequence>MTIKFGVIGLGNRGSKFAIHSLIPHPEIEVVMVSDVTGNHFDMFEERNIPQTKDYHELLKNPEVEAIFIATPDGTHGEIVLEAIKYQKHIICEKPLEITEEKVRELEIALVDYEKMFLVGYVLRYAPLYAKAKELLKSGIIGDIYLANGIDHIHYGGYAFFHDWHRTKEKSQSLLLQKSSHSLDILNWMIDSEPTQVAGLGGLDVFGEKGAIKKFGKPIDAPLNCKTCPIQFECEESIININRHKQVNWQDDWPDNCVFDSEIDVQDNQALLVNYQNNVKLTYSICQFSAYYRREFQFFGHKGELYFDDERNQIIVNDRLKREEMVYTVVDNGGHGGGDDEMIQEFLYCVEGEMTPRSDLRSSASVTRLVLSAQEAIDTNQIVKIQKGEG</sequence>
<dbReference type="Proteomes" id="UP001268577">
    <property type="component" value="Unassembled WGS sequence"/>
</dbReference>
<dbReference type="AlphaFoldDB" id="A0AAW8U4W2"/>
<dbReference type="Pfam" id="PF22725">
    <property type="entry name" value="GFO_IDH_MocA_C3"/>
    <property type="match status" value="1"/>
</dbReference>
<dbReference type="SUPFAM" id="SSF55347">
    <property type="entry name" value="Glyceraldehyde-3-phosphate dehydrogenase-like, C-terminal domain"/>
    <property type="match status" value="1"/>
</dbReference>
<dbReference type="PANTHER" id="PTHR43377">
    <property type="entry name" value="BILIVERDIN REDUCTASE A"/>
    <property type="match status" value="1"/>
</dbReference>
<feature type="domain" description="Gfo/Idh/MocA-like oxidoreductase N-terminal" evidence="1">
    <location>
        <begin position="3"/>
        <end position="121"/>
    </location>
</feature>
<dbReference type="Pfam" id="PF01408">
    <property type="entry name" value="GFO_IDH_MocA"/>
    <property type="match status" value="1"/>
</dbReference>
<dbReference type="InterPro" id="IPR036291">
    <property type="entry name" value="NAD(P)-bd_dom_sf"/>
</dbReference>
<evidence type="ECO:0000313" key="4">
    <source>
        <dbReference type="Proteomes" id="UP001268577"/>
    </source>
</evidence>
<evidence type="ECO:0000313" key="3">
    <source>
        <dbReference type="EMBL" id="MDT2833851.1"/>
    </source>
</evidence>
<dbReference type="Gene3D" id="3.40.50.720">
    <property type="entry name" value="NAD(P)-binding Rossmann-like Domain"/>
    <property type="match status" value="1"/>
</dbReference>
<feature type="domain" description="GFO/IDH/MocA-like oxidoreductase" evidence="2">
    <location>
        <begin position="129"/>
        <end position="305"/>
    </location>
</feature>
<reference evidence="3" key="1">
    <citation type="submission" date="2023-03" db="EMBL/GenBank/DDBJ databases">
        <authorList>
            <person name="Shen W."/>
            <person name="Cai J."/>
        </authorList>
    </citation>
    <scope>NUCLEOTIDE SEQUENCE</scope>
    <source>
        <strain evidence="3">P96-3</strain>
    </source>
</reference>
<dbReference type="InterPro" id="IPR055170">
    <property type="entry name" value="GFO_IDH_MocA-like_dom"/>
</dbReference>
<dbReference type="GO" id="GO:0000166">
    <property type="term" value="F:nucleotide binding"/>
    <property type="evidence" value="ECO:0007669"/>
    <property type="project" value="InterPro"/>
</dbReference>
<dbReference type="InterPro" id="IPR051450">
    <property type="entry name" value="Gfo/Idh/MocA_Oxidoreductases"/>
</dbReference>
<dbReference type="EMBL" id="JARQBZ010000011">
    <property type="protein sequence ID" value="MDT2833851.1"/>
    <property type="molecule type" value="Genomic_DNA"/>
</dbReference>
<gene>
    <name evidence="3" type="ORF">P7H70_07265</name>
</gene>
<evidence type="ECO:0000259" key="2">
    <source>
        <dbReference type="Pfam" id="PF22725"/>
    </source>
</evidence>
<protein>
    <submittedName>
        <fullName evidence="3">Gfo/Idh/MocA family oxidoreductase</fullName>
    </submittedName>
</protein>
<dbReference type="SUPFAM" id="SSF51735">
    <property type="entry name" value="NAD(P)-binding Rossmann-fold domains"/>
    <property type="match status" value="1"/>
</dbReference>
<organism evidence="3 4">
    <name type="scientific">Vagococcus carniphilus</name>
    <dbReference type="NCBI Taxonomy" id="218144"/>
    <lineage>
        <taxon>Bacteria</taxon>
        <taxon>Bacillati</taxon>
        <taxon>Bacillota</taxon>
        <taxon>Bacilli</taxon>
        <taxon>Lactobacillales</taxon>
        <taxon>Enterococcaceae</taxon>
        <taxon>Vagococcus</taxon>
    </lineage>
</organism>
<dbReference type="PANTHER" id="PTHR43377:SF2">
    <property type="entry name" value="BINDING ROSSMANN FOLD OXIDOREDUCTASE, PUTATIVE (AFU_ORTHOLOGUE AFUA_4G00560)-RELATED"/>
    <property type="match status" value="1"/>
</dbReference>
<evidence type="ECO:0000259" key="1">
    <source>
        <dbReference type="Pfam" id="PF01408"/>
    </source>
</evidence>
<dbReference type="InterPro" id="IPR000683">
    <property type="entry name" value="Gfo/Idh/MocA-like_OxRdtase_N"/>
</dbReference>
<proteinExistence type="predicted"/>
<dbReference type="Gene3D" id="3.30.360.10">
    <property type="entry name" value="Dihydrodipicolinate Reductase, domain 2"/>
    <property type="match status" value="1"/>
</dbReference>